<dbReference type="VEuPathDB" id="TriTrypDB:Tc_MARK_3898"/>
<dbReference type="VEuPathDB" id="TriTrypDB:C3747_16g79"/>
<name>A0A2V2VCU3_TRYCR</name>
<dbReference type="VEuPathDB" id="TriTrypDB:TcG_10298"/>
<evidence type="ECO:0000256" key="2">
    <source>
        <dbReference type="SAM" id="Phobius"/>
    </source>
</evidence>
<feature type="compositionally biased region" description="Low complexity" evidence="1">
    <location>
        <begin position="282"/>
        <end position="297"/>
    </location>
</feature>
<dbReference type="VEuPathDB" id="TriTrypDB:BCY84_08674"/>
<keyword evidence="2" id="KW-0472">Membrane</keyword>
<sequence length="465" mass="49348">MKCLLLLLLGWLCELFLFFLLSLCVDVLLVCVEGCRQVTGVIAMMMTGRVLLVCALCVLWCGFSGIAADDTGGADVSAVDHFLSRWRAQLRKECVEEVGRRTGDGVNGPAFEECVRRGMDGVRAAVDGRGHWRPQQFVVATSAGDTSDDYKDPGSLPEGQSGSVAQLTDQQPLKPAPRSVPGSMDNATEKNKSTNPAQPLATGEKINGELMEVKSDDEDAKGKSEEEEGEEVEETHEEADGNAGSGTSDGSQKQGKQKAGTGKGASGGTAKENVNVVAGSNLAGGAAASPPVVSVDVENPKSVELIRDDGGKRQTREKTVQEPPAVKLAENVPAELISTEDAAEGEKQKTEEKAEKAETKEEQKTTAEKSNEETQTAPEKKTKEEQKDKEVQHVRSKNEEKETDEAQPPAKKEADVEKTAAFKNIQMNNITKPGDSDGSTAVSHTTSPLLLLVVACAAAAAVVTA</sequence>
<keyword evidence="2" id="KW-0812">Transmembrane</keyword>
<dbReference type="VEuPathDB" id="TriTrypDB:TcCL_ESM11977"/>
<protein>
    <submittedName>
        <fullName evidence="3">Mucin-associated surface protein (MASP)</fullName>
    </submittedName>
</protein>
<dbReference type="VEuPathDB" id="TriTrypDB:TcCLB.507959.170"/>
<feature type="compositionally biased region" description="Basic and acidic residues" evidence="1">
    <location>
        <begin position="298"/>
        <end position="320"/>
    </location>
</feature>
<organism evidence="3 4">
    <name type="scientific">Trypanosoma cruzi</name>
    <dbReference type="NCBI Taxonomy" id="5693"/>
    <lineage>
        <taxon>Eukaryota</taxon>
        <taxon>Discoba</taxon>
        <taxon>Euglenozoa</taxon>
        <taxon>Kinetoplastea</taxon>
        <taxon>Metakinetoplastina</taxon>
        <taxon>Trypanosomatida</taxon>
        <taxon>Trypanosomatidae</taxon>
        <taxon>Trypanosoma</taxon>
        <taxon>Schizotrypanum</taxon>
    </lineage>
</organism>
<dbReference type="VEuPathDB" id="TriTrypDB:TCSYLVIO_008155"/>
<evidence type="ECO:0000313" key="4">
    <source>
        <dbReference type="Proteomes" id="UP000246121"/>
    </source>
</evidence>
<accession>A0A2V2VCU3</accession>
<evidence type="ECO:0000256" key="1">
    <source>
        <dbReference type="SAM" id="MobiDB-lite"/>
    </source>
</evidence>
<dbReference type="VEuPathDB" id="TriTrypDB:TcG_12382"/>
<dbReference type="EMBL" id="PRFA01000027">
    <property type="protein sequence ID" value="PWU94210.1"/>
    <property type="molecule type" value="Genomic_DNA"/>
</dbReference>
<dbReference type="AlphaFoldDB" id="A0A2V2VCU3"/>
<feature type="region of interest" description="Disordered" evidence="1">
    <location>
        <begin position="282"/>
        <end position="415"/>
    </location>
</feature>
<proteinExistence type="predicted"/>
<dbReference type="VEuPathDB" id="TriTrypDB:TCDM_09686"/>
<feature type="compositionally biased region" description="Acidic residues" evidence="1">
    <location>
        <begin position="215"/>
        <end position="237"/>
    </location>
</feature>
<feature type="compositionally biased region" description="Low complexity" evidence="1">
    <location>
        <begin position="245"/>
        <end position="260"/>
    </location>
</feature>
<dbReference type="VEuPathDB" id="TriTrypDB:TcCLB.503973.280"/>
<reference evidence="3 4" key="1">
    <citation type="journal article" date="2018" name="Microb. Genom.">
        <title>Expanding an expanded genome: long-read sequencing of Trypanosoma cruzi.</title>
        <authorList>
            <person name="Berna L."/>
            <person name="Rodriguez M."/>
            <person name="Chiribao M.L."/>
            <person name="Parodi-Talice A."/>
            <person name="Pita S."/>
            <person name="Rijo G."/>
            <person name="Alvarez-Valin F."/>
            <person name="Robello C."/>
        </authorList>
    </citation>
    <scope>NUCLEOTIDE SEQUENCE [LARGE SCALE GENOMIC DNA]</scope>
    <source>
        <strain evidence="3 4">Dm28c</strain>
    </source>
</reference>
<feature type="region of interest" description="Disordered" evidence="1">
    <location>
        <begin position="141"/>
        <end position="270"/>
    </location>
</feature>
<feature type="transmembrane region" description="Helical" evidence="2">
    <location>
        <begin position="41"/>
        <end position="63"/>
    </location>
</feature>
<gene>
    <name evidence="3" type="ORF">C4B63_27g33</name>
</gene>
<comment type="caution">
    <text evidence="3">The sequence shown here is derived from an EMBL/GenBank/DDBJ whole genome shotgun (WGS) entry which is preliminary data.</text>
</comment>
<feature type="compositionally biased region" description="Basic and acidic residues" evidence="1">
    <location>
        <begin position="344"/>
        <end position="400"/>
    </location>
</feature>
<keyword evidence="2" id="KW-1133">Transmembrane helix</keyword>
<dbReference type="Proteomes" id="UP000246121">
    <property type="component" value="Unassembled WGS sequence"/>
</dbReference>
<evidence type="ECO:0000313" key="3">
    <source>
        <dbReference type="EMBL" id="PWU94210.1"/>
    </source>
</evidence>
<dbReference type="VEuPathDB" id="TriTrypDB:TCDM_09631"/>
<dbReference type="VEuPathDB" id="TriTrypDB:TcYC6_0158950"/>
<feature type="compositionally biased region" description="Polar residues" evidence="1">
    <location>
        <begin position="158"/>
        <end position="171"/>
    </location>
</feature>
<dbReference type="VEuPathDB" id="TriTrypDB:C4B63_27g33"/>
<dbReference type="VEuPathDB" id="TriTrypDB:TcBrA4_0172050"/>
<dbReference type="VEuPathDB" id="TriTrypDB:ECC02_010608"/>